<feature type="chain" id="PRO_5012963620" description="SbsA Ig-like domain-containing protein" evidence="2">
    <location>
        <begin position="20"/>
        <end position="1022"/>
    </location>
</feature>
<dbReference type="Pfam" id="PF18962">
    <property type="entry name" value="Por_Secre_tail"/>
    <property type="match status" value="1"/>
</dbReference>
<dbReference type="Proteomes" id="UP000215215">
    <property type="component" value="Unassembled WGS sequence"/>
</dbReference>
<dbReference type="EMBL" id="NOZQ01000024">
    <property type="protein sequence ID" value="OYD17329.1"/>
    <property type="molecule type" value="Genomic_DNA"/>
</dbReference>
<feature type="domain" description="SbsA Ig-like" evidence="4">
    <location>
        <begin position="523"/>
        <end position="614"/>
    </location>
</feature>
<dbReference type="PANTHER" id="PTHR43405">
    <property type="entry name" value="GLYCOSYL HYDROLASE DIGH"/>
    <property type="match status" value="1"/>
</dbReference>
<gene>
    <name evidence="6" type="ORF">CH333_01285</name>
</gene>
<dbReference type="AlphaFoldDB" id="A0A235BYU3"/>
<feature type="domain" description="Glycosyl hydrolase-like 10" evidence="3">
    <location>
        <begin position="24"/>
        <end position="319"/>
    </location>
</feature>
<evidence type="ECO:0000259" key="5">
    <source>
        <dbReference type="Pfam" id="PF18962"/>
    </source>
</evidence>
<organism evidence="6 7">
    <name type="scientific">candidate division WOR-3 bacterium JGI_Cruoil_03_44_89</name>
    <dbReference type="NCBI Taxonomy" id="1973748"/>
    <lineage>
        <taxon>Bacteria</taxon>
        <taxon>Bacteria division WOR-3</taxon>
    </lineage>
</organism>
<dbReference type="InterPro" id="IPR017853">
    <property type="entry name" value="GH"/>
</dbReference>
<name>A0A235BYU3_UNCW3</name>
<evidence type="ECO:0000256" key="2">
    <source>
        <dbReference type="SAM" id="SignalP"/>
    </source>
</evidence>
<evidence type="ECO:0008006" key="8">
    <source>
        <dbReference type="Google" id="ProtNLM"/>
    </source>
</evidence>
<protein>
    <recommendedName>
        <fullName evidence="8">SbsA Ig-like domain-containing protein</fullName>
    </recommendedName>
</protein>
<accession>A0A235BYU3</accession>
<dbReference type="Pfam" id="PF02638">
    <property type="entry name" value="GHL10"/>
    <property type="match status" value="1"/>
</dbReference>
<feature type="signal peptide" evidence="2">
    <location>
        <begin position="1"/>
        <end position="19"/>
    </location>
</feature>
<dbReference type="Gene3D" id="2.60.40.3710">
    <property type="match status" value="1"/>
</dbReference>
<dbReference type="Gene3D" id="2.60.40.1220">
    <property type="match status" value="1"/>
</dbReference>
<dbReference type="InterPro" id="IPR003790">
    <property type="entry name" value="GHL10"/>
</dbReference>
<evidence type="ECO:0000313" key="7">
    <source>
        <dbReference type="Proteomes" id="UP000215215"/>
    </source>
</evidence>
<dbReference type="InterPro" id="IPR026444">
    <property type="entry name" value="Secre_tail"/>
</dbReference>
<feature type="domain" description="SbsA Ig-like" evidence="4">
    <location>
        <begin position="633"/>
        <end position="739"/>
    </location>
</feature>
<dbReference type="Pfam" id="PF13205">
    <property type="entry name" value="Big_5"/>
    <property type="match status" value="2"/>
</dbReference>
<reference evidence="6 7" key="1">
    <citation type="submission" date="2017-07" db="EMBL/GenBank/DDBJ databases">
        <title>Recovery of genomes from metagenomes via a dereplication, aggregation, and scoring strategy.</title>
        <authorList>
            <person name="Sieber C.M."/>
            <person name="Probst A.J."/>
            <person name="Sharrar A."/>
            <person name="Thomas B.C."/>
            <person name="Hess M."/>
            <person name="Tringe S.G."/>
            <person name="Banfield J.F."/>
        </authorList>
    </citation>
    <scope>NUCLEOTIDE SEQUENCE [LARGE SCALE GENOMIC DNA]</scope>
    <source>
        <strain evidence="6">JGI_Cruoil_03_44_89</strain>
    </source>
</reference>
<dbReference type="InterPro" id="IPR014755">
    <property type="entry name" value="Cu-Rt/internalin_Ig-like"/>
</dbReference>
<feature type="domain" description="Secretion system C-terminal sorting" evidence="5">
    <location>
        <begin position="944"/>
        <end position="1018"/>
    </location>
</feature>
<evidence type="ECO:0000313" key="6">
    <source>
        <dbReference type="EMBL" id="OYD17329.1"/>
    </source>
</evidence>
<dbReference type="InterPro" id="IPR052177">
    <property type="entry name" value="Divisome_Glycosyl_Hydrolase"/>
</dbReference>
<evidence type="ECO:0000259" key="4">
    <source>
        <dbReference type="Pfam" id="PF13205"/>
    </source>
</evidence>
<dbReference type="NCBIfam" id="TIGR04183">
    <property type="entry name" value="Por_Secre_tail"/>
    <property type="match status" value="1"/>
</dbReference>
<dbReference type="PANTHER" id="PTHR43405:SF1">
    <property type="entry name" value="GLYCOSYL HYDROLASE DIGH"/>
    <property type="match status" value="1"/>
</dbReference>
<comment type="caution">
    <text evidence="6">The sequence shown here is derived from an EMBL/GenBank/DDBJ whole genome shotgun (WGS) entry which is preliminary data.</text>
</comment>
<dbReference type="SUPFAM" id="SSF51445">
    <property type="entry name" value="(Trans)glycosidases"/>
    <property type="match status" value="1"/>
</dbReference>
<dbReference type="Gene3D" id="2.60.40.4070">
    <property type="match status" value="1"/>
</dbReference>
<evidence type="ECO:0000259" key="3">
    <source>
        <dbReference type="Pfam" id="PF02638"/>
    </source>
</evidence>
<dbReference type="Gene3D" id="3.20.20.80">
    <property type="entry name" value="Glycosidases"/>
    <property type="match status" value="1"/>
</dbReference>
<proteinExistence type="predicted"/>
<keyword evidence="1 2" id="KW-0732">Signal</keyword>
<sequence>MKRIFIFFLILLFYQTLFAGSNDEFRATWVITWHHINPDWTTEQNKANVRKILDNHKKAHMNAVLWQSRQSGTAYYDSDYEPWGYYAGYEYPGYDPLAYAIEEAHNRGLELHAWFNVFHVSSTYPGTPAAEHPEWICRDRDGIPMTSHRCASPGLAEVREYTINVAMEIVRNYDIDGLHLDFVRWNEYSNSKQSQEFAKLVEEQRLLDGMITDEQIQDLIENKSGRYLYDVEHPYSGGVPTGFDSWEDWWRWTVTEFVSVLYDSIQAVKPWVRLSAAALGKYKAGGAGGWNGYYVVFQDAALWFNEGYVDQLTPMHYHWTTGSGFYNELKSDWEPYIQAGIDTGRLYSVGPGSYMLANYDVWENHPEIVDTCRTIPWVDGFQFFSYGSWRDYDYWEEAGETFFNRKTKIRDTKLIDSIPPDAPAISLYKVDSLIYEVTVNPPIAKDSDYWYAIYRSTDDTIDVDNDEILDIHFGDSSFTLVDSFDGTQDYNGTYFYAATTLDRYWNESDVSNLEESDSIPSFAPTVIATTPAEGDSVSINSPIVIHFSKTMDTTSFDDTTISIVPAIDIAQLIWSDGNKTLTIEMSEYFQYDTYYTLTIAPSARDINGRPLDGDGDGIAGDAFVLNFKTKARDDIPPKVVFTYPATGTDSFDVKDIIIFVFDELVDPITLDTNSVRLYKSSIKIPIQFLHSAIDNKSVLNIQPEQPLEPNTEYTALLWNTITDTAGNPMESYVTANFKTLPEGYTETVMMDDFTAPGDWKQPSYSGSTHGIVIPNTEWGYTSAIYLPAITPRKSAYLQYEWNESDPPFLLREYLAGGPPREVLFDTTYILQCYIYGDGSYNKFRFCVDDSTMDQAPFHEVSKWITLDWYGWRLVEWKLNDPNSVGEWIGDGVLNPPLRFDSFQLTHEIGDSVCGEIYFDELRLVKKSYVGVEEIPVTFALFQNYPNPFKLTTTISFALPKEGFVELKVYDVAGREVATLISKPMGVDQYEVPFDASNLPSGVYYCRLTFNGRSLTKKMLLVK</sequence>
<evidence type="ECO:0000256" key="1">
    <source>
        <dbReference type="ARBA" id="ARBA00022729"/>
    </source>
</evidence>
<dbReference type="InterPro" id="IPR032812">
    <property type="entry name" value="SbsA_Ig"/>
</dbReference>